<dbReference type="GO" id="GO:0006081">
    <property type="term" value="P:aldehyde metabolic process"/>
    <property type="evidence" value="ECO:0007669"/>
    <property type="project" value="InterPro"/>
</dbReference>
<dbReference type="InterPro" id="IPR016161">
    <property type="entry name" value="Ald_DH/histidinol_DH"/>
</dbReference>
<dbReference type="GO" id="GO:0005737">
    <property type="term" value="C:cytoplasm"/>
    <property type="evidence" value="ECO:0007669"/>
    <property type="project" value="TreeGrafter"/>
</dbReference>
<dbReference type="Gene3D" id="3.40.605.10">
    <property type="entry name" value="Aldehyde Dehydrogenase, Chain A, domain 1"/>
    <property type="match status" value="1"/>
</dbReference>
<dbReference type="PIRSF" id="PIRSF036492">
    <property type="entry name" value="ALDH"/>
    <property type="match status" value="1"/>
</dbReference>
<dbReference type="EMBL" id="HBFR01018943">
    <property type="protein sequence ID" value="CAD8886562.1"/>
    <property type="molecule type" value="Transcribed_RNA"/>
</dbReference>
<proteinExistence type="inferred from homology"/>
<feature type="domain" description="Aldehyde dehydrogenase" evidence="7">
    <location>
        <begin position="32"/>
        <end position="455"/>
    </location>
</feature>
<dbReference type="InterPro" id="IPR016163">
    <property type="entry name" value="Ald_DH_C"/>
</dbReference>
<organism evidence="8">
    <name type="scientific">Corethron hystrix</name>
    <dbReference type="NCBI Taxonomy" id="216773"/>
    <lineage>
        <taxon>Eukaryota</taxon>
        <taxon>Sar</taxon>
        <taxon>Stramenopiles</taxon>
        <taxon>Ochrophyta</taxon>
        <taxon>Bacillariophyta</taxon>
        <taxon>Coscinodiscophyceae</taxon>
        <taxon>Corethrophycidae</taxon>
        <taxon>Corethrales</taxon>
        <taxon>Corethraceae</taxon>
        <taxon>Corethron</taxon>
    </lineage>
</organism>
<evidence type="ECO:0000256" key="2">
    <source>
        <dbReference type="ARBA" id="ARBA00023002"/>
    </source>
</evidence>
<evidence type="ECO:0000256" key="3">
    <source>
        <dbReference type="PIRNR" id="PIRNR036492"/>
    </source>
</evidence>
<evidence type="ECO:0000256" key="1">
    <source>
        <dbReference type="ARBA" id="ARBA00009986"/>
    </source>
</evidence>
<dbReference type="CDD" id="cd07087">
    <property type="entry name" value="ALDH_F3-13-14_CALDH-like"/>
    <property type="match status" value="1"/>
</dbReference>
<keyword evidence="2 3" id="KW-0560">Oxidoreductase</keyword>
<dbReference type="Gene3D" id="3.40.309.10">
    <property type="entry name" value="Aldehyde Dehydrogenase, Chain A, domain 2"/>
    <property type="match status" value="1"/>
</dbReference>
<dbReference type="Pfam" id="PF00171">
    <property type="entry name" value="Aldedh"/>
    <property type="match status" value="1"/>
</dbReference>
<feature type="active site" evidence="4">
    <location>
        <position position="258"/>
    </location>
</feature>
<gene>
    <name evidence="8" type="ORF">CHYS00102_LOCUS13760</name>
</gene>
<dbReference type="PANTHER" id="PTHR43570:SF16">
    <property type="entry name" value="ALDEHYDE DEHYDROGENASE TYPE III, ISOFORM Q"/>
    <property type="match status" value="1"/>
</dbReference>
<protein>
    <recommendedName>
        <fullName evidence="3">Aldehyde dehydrogenase</fullName>
    </recommendedName>
</protein>
<accession>A0A7S1BIS4</accession>
<dbReference type="InterPro" id="IPR029510">
    <property type="entry name" value="Ald_DH_CS_GLU"/>
</dbReference>
<dbReference type="AlphaFoldDB" id="A0A7S1BIS4"/>
<feature type="active site" evidence="4 5">
    <location>
        <position position="224"/>
    </location>
</feature>
<comment type="similarity">
    <text evidence="1 3 6">Belongs to the aldehyde dehydrogenase family.</text>
</comment>
<dbReference type="InterPro" id="IPR012394">
    <property type="entry name" value="Aldehyde_DH_NAD(P)"/>
</dbReference>
<dbReference type="InterPro" id="IPR016162">
    <property type="entry name" value="Ald_DH_N"/>
</dbReference>
<sequence length="521" mass="57271">MKGSSDEDAVSSRGYRDIYDELNATFESQLTKDLAWREKVLLRTLDMFRENHDAWTSAVIADLGGGRVRAVMEIGTVCDEVRTCISHLRRWAADRPASLGDPISELPLLDRRVVRPAPKGVVLVLGTWNFPINLAFVPLIDGLAAGNCCVVKPSEMTPRVAALTATLVHRYLPQEAVRVVNGAVPTATALLRLPFKHITYTGSTAVGRIVMAAAARGPTPCTLELGGKNPTFVDASADLRLAADRIVVAKTTNAGQWCVTADYVLCDAAVVDEFGKRLVEAARRMLGDAATQKGDGADTARQWYNRIVNEQHARRVLSLLEEDHGGEVLLGGAEEADVKERFVPFTIVKDPRRTSRLLTEEIFGPILVLCAVENADEAIRRMKEIDDSPLAMHVYSNNKKYTDKILERCISGSVGVNTTAEQMMADTVPFGGVGTSGFGAYHGKRGFDEYSHLRSIMYRTQVVPMMLLPKFMWPVANAFPAWVEDVMVKYKITGMVPEWAKNAFWLGGAGLVAFCVARWKN</sequence>
<dbReference type="PROSITE" id="PS00687">
    <property type="entry name" value="ALDEHYDE_DEHYDR_GLU"/>
    <property type="match status" value="1"/>
</dbReference>
<dbReference type="PANTHER" id="PTHR43570">
    <property type="entry name" value="ALDEHYDE DEHYDROGENASE"/>
    <property type="match status" value="1"/>
</dbReference>
<dbReference type="InterPro" id="IPR015590">
    <property type="entry name" value="Aldehyde_DH_dom"/>
</dbReference>
<evidence type="ECO:0000256" key="4">
    <source>
        <dbReference type="PIRSR" id="PIRSR036492-1"/>
    </source>
</evidence>
<name>A0A7S1BIS4_9STRA</name>
<evidence type="ECO:0000256" key="5">
    <source>
        <dbReference type="PROSITE-ProRule" id="PRU10007"/>
    </source>
</evidence>
<evidence type="ECO:0000259" key="7">
    <source>
        <dbReference type="Pfam" id="PF00171"/>
    </source>
</evidence>
<dbReference type="SUPFAM" id="SSF53720">
    <property type="entry name" value="ALDH-like"/>
    <property type="match status" value="1"/>
</dbReference>
<evidence type="ECO:0000256" key="6">
    <source>
        <dbReference type="RuleBase" id="RU003345"/>
    </source>
</evidence>
<evidence type="ECO:0000313" key="8">
    <source>
        <dbReference type="EMBL" id="CAD8886562.1"/>
    </source>
</evidence>
<dbReference type="GO" id="GO:0004029">
    <property type="term" value="F:aldehyde dehydrogenase (NAD+) activity"/>
    <property type="evidence" value="ECO:0007669"/>
    <property type="project" value="TreeGrafter"/>
</dbReference>
<reference evidence="8" key="1">
    <citation type="submission" date="2021-01" db="EMBL/GenBank/DDBJ databases">
        <authorList>
            <person name="Corre E."/>
            <person name="Pelletier E."/>
            <person name="Niang G."/>
            <person name="Scheremetjew M."/>
            <person name="Finn R."/>
            <person name="Kale V."/>
            <person name="Holt S."/>
            <person name="Cochrane G."/>
            <person name="Meng A."/>
            <person name="Brown T."/>
            <person name="Cohen L."/>
        </authorList>
    </citation>
    <scope>NUCLEOTIDE SEQUENCE</scope>
    <source>
        <strain evidence="8">308</strain>
    </source>
</reference>